<keyword evidence="1" id="KW-0472">Membrane</keyword>
<dbReference type="AlphaFoldDB" id="A0AAU8IKA2"/>
<dbReference type="RefSeq" id="WP_353940212.1">
    <property type="nucleotide sequence ID" value="NZ_CP159534.1"/>
</dbReference>
<proteinExistence type="predicted"/>
<name>A0AAU8IKA2_9ACTN</name>
<dbReference type="KEGG" id="stac:ABII15_00515"/>
<dbReference type="EMBL" id="CP159534">
    <property type="protein sequence ID" value="XCJ68526.1"/>
    <property type="molecule type" value="Genomic_DNA"/>
</dbReference>
<gene>
    <name evidence="2" type="ORF">ABII15_00515</name>
</gene>
<evidence type="ECO:0008006" key="3">
    <source>
        <dbReference type="Google" id="ProtNLM"/>
    </source>
</evidence>
<organism evidence="2">
    <name type="scientific">Streptomyces tabacisoli</name>
    <dbReference type="NCBI Taxonomy" id="3156398"/>
    <lineage>
        <taxon>Bacteria</taxon>
        <taxon>Bacillati</taxon>
        <taxon>Actinomycetota</taxon>
        <taxon>Actinomycetes</taxon>
        <taxon>Kitasatosporales</taxon>
        <taxon>Streptomycetaceae</taxon>
        <taxon>Streptomyces</taxon>
    </lineage>
</organism>
<sequence>MSEERAADASNADIDRQFAAIVHRLEQETTADAEPEDVPDHLQGAATAINGKPMWYLVPLRMICTITFFMALSSCIAAYGCVMNEARWGTATLISLCVSVGSAVCRHAAKTRYDQRNE</sequence>
<evidence type="ECO:0000313" key="2">
    <source>
        <dbReference type="EMBL" id="XCJ68526.1"/>
    </source>
</evidence>
<keyword evidence="1" id="KW-0812">Transmembrane</keyword>
<protein>
    <recommendedName>
        <fullName evidence="3">DUF3040 domain-containing protein</fullName>
    </recommendedName>
</protein>
<evidence type="ECO:0000256" key="1">
    <source>
        <dbReference type="SAM" id="Phobius"/>
    </source>
</evidence>
<feature type="transmembrane region" description="Helical" evidence="1">
    <location>
        <begin position="62"/>
        <end position="82"/>
    </location>
</feature>
<accession>A0AAU8IKA2</accession>
<keyword evidence="1" id="KW-1133">Transmembrane helix</keyword>
<reference evidence="2" key="1">
    <citation type="submission" date="2024-06" db="EMBL/GenBank/DDBJ databases">
        <title>Streptomyces sp. strain HUAS MG91 genome sequences.</title>
        <authorList>
            <person name="Mo P."/>
        </authorList>
    </citation>
    <scope>NUCLEOTIDE SEQUENCE</scope>
    <source>
        <strain evidence="2">HUAS MG91</strain>
    </source>
</reference>